<keyword evidence="2" id="KW-1185">Reference proteome</keyword>
<comment type="caution">
    <text evidence="1">The sequence shown here is derived from an EMBL/GenBank/DDBJ whole genome shotgun (WGS) entry which is preliminary data.</text>
</comment>
<dbReference type="Proteomes" id="UP000610746">
    <property type="component" value="Unassembled WGS sequence"/>
</dbReference>
<dbReference type="AlphaFoldDB" id="A0A8J8K8F3"/>
<organism evidence="1 2">
    <name type="scientific">Frigoriflavimonas asaccharolytica</name>
    <dbReference type="NCBI Taxonomy" id="2735899"/>
    <lineage>
        <taxon>Bacteria</taxon>
        <taxon>Pseudomonadati</taxon>
        <taxon>Bacteroidota</taxon>
        <taxon>Flavobacteriia</taxon>
        <taxon>Flavobacteriales</taxon>
        <taxon>Weeksellaceae</taxon>
        <taxon>Frigoriflavimonas</taxon>
    </lineage>
</organism>
<dbReference type="PANTHER" id="PTHR36529">
    <property type="entry name" value="SLL1095 PROTEIN"/>
    <property type="match status" value="1"/>
</dbReference>
<name>A0A8J8K8F3_9FLAO</name>
<dbReference type="InterPro" id="IPR018641">
    <property type="entry name" value="Trfase_1_rSAM/seldom-assoc"/>
</dbReference>
<dbReference type="EMBL" id="JABSNO010000014">
    <property type="protein sequence ID" value="NRS92928.1"/>
    <property type="molecule type" value="Genomic_DNA"/>
</dbReference>
<evidence type="ECO:0000313" key="1">
    <source>
        <dbReference type="EMBL" id="NRS92928.1"/>
    </source>
</evidence>
<sequence length="227" mass="26157">MMNVSKTAILIFANSAKYEASKKRFYKAELLFDELNASIENKVQQTKIPYFIITEKEQIGTKFGQRFSNAIQSIFDKGYDSIITLGNDTPHIQPKDIIEAYQNLASNKTTIGASHDGGFYLLGISKTNFDQLNFQDLPWQTSSLFGTITKNFLAKNIQFSRLKSLIDIDNLRDAEKVLHHSHFISKVLKLILISVFYIDSKINFHLFSFKNDIYRLYYYNKGSPCYN</sequence>
<evidence type="ECO:0000313" key="2">
    <source>
        <dbReference type="Proteomes" id="UP000610746"/>
    </source>
</evidence>
<dbReference type="Gene3D" id="3.90.550.10">
    <property type="entry name" value="Spore Coat Polysaccharide Biosynthesis Protein SpsA, Chain A"/>
    <property type="match status" value="1"/>
</dbReference>
<gene>
    <name evidence="1" type="ORF">HNQ03_002012</name>
</gene>
<dbReference type="SUPFAM" id="SSF53448">
    <property type="entry name" value="Nucleotide-diphospho-sugar transferases"/>
    <property type="match status" value="1"/>
</dbReference>
<accession>A0A8J8K8F3</accession>
<dbReference type="Pfam" id="PF09837">
    <property type="entry name" value="DUF2064"/>
    <property type="match status" value="1"/>
</dbReference>
<dbReference type="PANTHER" id="PTHR36529:SF1">
    <property type="entry name" value="GLYCOSYLTRANSFERASE"/>
    <property type="match status" value="1"/>
</dbReference>
<dbReference type="InterPro" id="IPR029044">
    <property type="entry name" value="Nucleotide-diphossugar_trans"/>
</dbReference>
<proteinExistence type="predicted"/>
<reference evidence="1" key="1">
    <citation type="submission" date="2020-05" db="EMBL/GenBank/DDBJ databases">
        <title>Genomic Encyclopedia of Type Strains, Phase IV (KMG-V): Genome sequencing to study the core and pangenomes of soil and plant-associated prokaryotes.</title>
        <authorList>
            <person name="Whitman W."/>
        </authorList>
    </citation>
    <scope>NUCLEOTIDE SEQUENCE</scope>
    <source>
        <strain evidence="1">16F</strain>
    </source>
</reference>
<protein>
    <recommendedName>
        <fullName evidence="3">DUF2064 domain-containing protein</fullName>
    </recommendedName>
</protein>
<evidence type="ECO:0008006" key="3">
    <source>
        <dbReference type="Google" id="ProtNLM"/>
    </source>
</evidence>